<comment type="caution">
    <text evidence="2">The sequence shown here is derived from an EMBL/GenBank/DDBJ whole genome shotgun (WGS) entry which is preliminary data.</text>
</comment>
<dbReference type="Pfam" id="PF13649">
    <property type="entry name" value="Methyltransf_25"/>
    <property type="match status" value="1"/>
</dbReference>
<keyword evidence="3" id="KW-1185">Reference proteome</keyword>
<organism evidence="2 3">
    <name type="scientific">Mycena albidolilacea</name>
    <dbReference type="NCBI Taxonomy" id="1033008"/>
    <lineage>
        <taxon>Eukaryota</taxon>
        <taxon>Fungi</taxon>
        <taxon>Dikarya</taxon>
        <taxon>Basidiomycota</taxon>
        <taxon>Agaricomycotina</taxon>
        <taxon>Agaricomycetes</taxon>
        <taxon>Agaricomycetidae</taxon>
        <taxon>Agaricales</taxon>
        <taxon>Marasmiineae</taxon>
        <taxon>Mycenaceae</taxon>
        <taxon>Mycena</taxon>
    </lineage>
</organism>
<feature type="domain" description="Methyltransferase" evidence="1">
    <location>
        <begin position="56"/>
        <end position="157"/>
    </location>
</feature>
<dbReference type="Gene3D" id="3.40.50.150">
    <property type="entry name" value="Vaccinia Virus protein VP39"/>
    <property type="match status" value="1"/>
</dbReference>
<dbReference type="InterPro" id="IPR029063">
    <property type="entry name" value="SAM-dependent_MTases_sf"/>
</dbReference>
<evidence type="ECO:0000313" key="2">
    <source>
        <dbReference type="EMBL" id="KAJ7358034.1"/>
    </source>
</evidence>
<dbReference type="CDD" id="cd02440">
    <property type="entry name" value="AdoMet_MTases"/>
    <property type="match status" value="1"/>
</dbReference>
<reference evidence="2" key="1">
    <citation type="submission" date="2023-03" db="EMBL/GenBank/DDBJ databases">
        <title>Massive genome expansion in bonnet fungi (Mycena s.s.) driven by repeated elements and novel gene families across ecological guilds.</title>
        <authorList>
            <consortium name="Lawrence Berkeley National Laboratory"/>
            <person name="Harder C.B."/>
            <person name="Miyauchi S."/>
            <person name="Viragh M."/>
            <person name="Kuo A."/>
            <person name="Thoen E."/>
            <person name="Andreopoulos B."/>
            <person name="Lu D."/>
            <person name="Skrede I."/>
            <person name="Drula E."/>
            <person name="Henrissat B."/>
            <person name="Morin E."/>
            <person name="Kohler A."/>
            <person name="Barry K."/>
            <person name="LaButti K."/>
            <person name="Morin E."/>
            <person name="Salamov A."/>
            <person name="Lipzen A."/>
            <person name="Mereny Z."/>
            <person name="Hegedus B."/>
            <person name="Baldrian P."/>
            <person name="Stursova M."/>
            <person name="Weitz H."/>
            <person name="Taylor A."/>
            <person name="Grigoriev I.V."/>
            <person name="Nagy L.G."/>
            <person name="Martin F."/>
            <person name="Kauserud H."/>
        </authorList>
    </citation>
    <scope>NUCLEOTIDE SEQUENCE</scope>
    <source>
        <strain evidence="2">CBHHK002</strain>
    </source>
</reference>
<evidence type="ECO:0000259" key="1">
    <source>
        <dbReference type="Pfam" id="PF13649"/>
    </source>
</evidence>
<name>A0AAD7AG93_9AGAR</name>
<dbReference type="EMBL" id="JARIHO010000007">
    <property type="protein sequence ID" value="KAJ7358034.1"/>
    <property type="molecule type" value="Genomic_DNA"/>
</dbReference>
<evidence type="ECO:0000313" key="3">
    <source>
        <dbReference type="Proteomes" id="UP001218218"/>
    </source>
</evidence>
<accession>A0AAD7AG93</accession>
<proteinExistence type="predicted"/>
<dbReference type="SUPFAM" id="SSF53335">
    <property type="entry name" value="S-adenosyl-L-methionine-dependent methyltransferases"/>
    <property type="match status" value="1"/>
</dbReference>
<sequence>MATDTTANTKNESLYVVPAVSAEKDRLLKQYAMKKAVYGWTTPVPGIVELSSIRNVLDIGAGTCIWSLDLVSAPEVKARRSEVKIYACDINEAFFPPTTVTDEMGIKTFEQDVTKPFPTEYHGMFDLVHISFLFLCLTEDGWNKALANVQKILSPNGVVMIDEMDPVLFKKGEYERTSTGYDLDKCMAGDSWVHKLNSLYTGFIVRNNFLVGLTFRLPEMLEHAGLRVVNSDVRTAGIGKVVRTLNGADGGSLASYEESSIDNMEFMISQFVAIMRKVGTLEVPPGTRIVDEEEIKSILAEVKEGLRTEGAIGVGACFVAKKI</sequence>
<gene>
    <name evidence="2" type="ORF">DFH08DRAFT_847746</name>
</gene>
<dbReference type="AlphaFoldDB" id="A0AAD7AG93"/>
<protein>
    <recommendedName>
        <fullName evidence="1">Methyltransferase domain-containing protein</fullName>
    </recommendedName>
</protein>
<dbReference type="InterPro" id="IPR041698">
    <property type="entry name" value="Methyltransf_25"/>
</dbReference>
<dbReference type="Proteomes" id="UP001218218">
    <property type="component" value="Unassembled WGS sequence"/>
</dbReference>